<gene>
    <name evidence="1" type="ORF">V1525DRAFT_401754</name>
</gene>
<proteinExistence type="predicted"/>
<name>A0ACC3T2P8_LIPKO</name>
<evidence type="ECO:0000313" key="1">
    <source>
        <dbReference type="EMBL" id="KAK9238178.1"/>
    </source>
</evidence>
<dbReference type="Proteomes" id="UP001433508">
    <property type="component" value="Unassembled WGS sequence"/>
</dbReference>
<keyword evidence="2" id="KW-1185">Reference proteome</keyword>
<evidence type="ECO:0000313" key="2">
    <source>
        <dbReference type="Proteomes" id="UP001433508"/>
    </source>
</evidence>
<organism evidence="1 2">
    <name type="scientific">Lipomyces kononenkoae</name>
    <name type="common">Yeast</name>
    <dbReference type="NCBI Taxonomy" id="34357"/>
    <lineage>
        <taxon>Eukaryota</taxon>
        <taxon>Fungi</taxon>
        <taxon>Dikarya</taxon>
        <taxon>Ascomycota</taxon>
        <taxon>Saccharomycotina</taxon>
        <taxon>Lipomycetes</taxon>
        <taxon>Lipomycetales</taxon>
        <taxon>Lipomycetaceae</taxon>
        <taxon>Lipomyces</taxon>
    </lineage>
</organism>
<sequence length="559" mass="58980">MRKKFPQGLVLMWPLSRIVLAILIWQNGVARCSSMVSLSLYSKEYRRTGLAYSCEGCDPIQYSVKNTLQIDQSGSDISYYVDIHLGSDTSSVFSVVVDTGSYDLWVYSESCTNISCVSHHQFGPENSTTLTVYPTKDFSISYGQGNVAGVVGTDYVAIAGYNISMGFGLAEDVANSFNAFPVDGILGLSASDMQINGYPSLMAVLASDGLISREVFAIDLGTGASPNGGSISFGGVDTSRFAGDISFVDLANTQGLWLVSVDDCYVNGQPENFSNKLALIDTGTTLILMPYADALQVHKDLVGSNGIVRTDGTNFVIACNTTTELAFGFGGIQWTINPDDYIGSTYDSDGNCLTRIQGISVNGTSTWLMGAAFLQGVYTVYDKDNMRVGFAAKGTGGNDIYNDGNTTSSVSVESITTGPPSASSTATSMKTTSEESTTNGSSGGLSSLSFTSSVEIQTMSTTATTSQISSNASNSMSSPTTSSTFTVWSTSSAFNFVNISMPTSHSTLSTTNGGDAASIFTSTSASASSTITSSASTRYSCTYTLGLLTLWGMILAWYF</sequence>
<reference evidence="2" key="1">
    <citation type="journal article" date="2024" name="Front. Bioeng. Biotechnol.">
        <title>Genome-scale model development and genomic sequencing of the oleaginous clade Lipomyces.</title>
        <authorList>
            <person name="Czajka J.J."/>
            <person name="Han Y."/>
            <person name="Kim J."/>
            <person name="Mondo S.J."/>
            <person name="Hofstad B.A."/>
            <person name="Robles A."/>
            <person name="Haridas S."/>
            <person name="Riley R."/>
            <person name="LaButti K."/>
            <person name="Pangilinan J."/>
            <person name="Andreopoulos W."/>
            <person name="Lipzen A."/>
            <person name="Yan J."/>
            <person name="Wang M."/>
            <person name="Ng V."/>
            <person name="Grigoriev I.V."/>
            <person name="Spatafora J.W."/>
            <person name="Magnuson J.K."/>
            <person name="Baker S.E."/>
            <person name="Pomraning K.R."/>
        </authorList>
    </citation>
    <scope>NUCLEOTIDE SEQUENCE [LARGE SCALE GENOMIC DNA]</scope>
    <source>
        <strain evidence="2">CBS 7786</strain>
    </source>
</reference>
<comment type="caution">
    <text evidence="1">The sequence shown here is derived from an EMBL/GenBank/DDBJ whole genome shotgun (WGS) entry which is preliminary data.</text>
</comment>
<accession>A0ACC3T2P8</accession>
<dbReference type="EMBL" id="MU971359">
    <property type="protein sequence ID" value="KAK9238178.1"/>
    <property type="molecule type" value="Genomic_DNA"/>
</dbReference>
<protein>
    <submittedName>
        <fullName evidence="1">Aspartic peptidase domain-containing protein</fullName>
    </submittedName>
</protein>